<evidence type="ECO:0000256" key="2">
    <source>
        <dbReference type="SAM" id="Phobius"/>
    </source>
</evidence>
<dbReference type="InterPro" id="IPR002656">
    <property type="entry name" value="Acyl_transf_3_dom"/>
</dbReference>
<feature type="transmembrane region" description="Helical" evidence="2">
    <location>
        <begin position="296"/>
        <end position="318"/>
    </location>
</feature>
<feature type="transmembrane region" description="Helical" evidence="2">
    <location>
        <begin position="264"/>
        <end position="284"/>
    </location>
</feature>
<feature type="domain" description="Acyltransferase 3" evidence="3">
    <location>
        <begin position="39"/>
        <end position="375"/>
    </location>
</feature>
<gene>
    <name evidence="5" type="ORF">J2S48_003341</name>
</gene>
<feature type="transmembrane region" description="Helical" evidence="2">
    <location>
        <begin position="330"/>
        <end position="351"/>
    </location>
</feature>
<comment type="caution">
    <text evidence="5">The sequence shown here is derived from an EMBL/GenBank/DDBJ whole genome shotgun (WGS) entry which is preliminary data.</text>
</comment>
<evidence type="ECO:0000313" key="5">
    <source>
        <dbReference type="EMBL" id="MDR7383826.1"/>
    </source>
</evidence>
<evidence type="ECO:0000259" key="3">
    <source>
        <dbReference type="Pfam" id="PF01757"/>
    </source>
</evidence>
<dbReference type="EMBL" id="JAVDYE010000001">
    <property type="protein sequence ID" value="MDR7383826.1"/>
    <property type="molecule type" value="Genomic_DNA"/>
</dbReference>
<dbReference type="Pfam" id="PF01757">
    <property type="entry name" value="Acyl_transf_3"/>
    <property type="match status" value="1"/>
</dbReference>
<feature type="transmembrane region" description="Helical" evidence="2">
    <location>
        <begin position="357"/>
        <end position="378"/>
    </location>
</feature>
<keyword evidence="2" id="KW-0812">Transmembrane</keyword>
<dbReference type="RefSeq" id="WP_274995065.1">
    <property type="nucleotide sequence ID" value="NZ_JAJQQP010000008.1"/>
</dbReference>
<feature type="transmembrane region" description="Helical" evidence="2">
    <location>
        <begin position="106"/>
        <end position="129"/>
    </location>
</feature>
<keyword evidence="2" id="KW-1133">Transmembrane helix</keyword>
<feature type="transmembrane region" description="Helical" evidence="2">
    <location>
        <begin position="45"/>
        <end position="63"/>
    </location>
</feature>
<feature type="transmembrane region" description="Helical" evidence="2">
    <location>
        <begin position="390"/>
        <end position="410"/>
    </location>
</feature>
<dbReference type="PANTHER" id="PTHR23028:SF53">
    <property type="entry name" value="ACYL_TRANSF_3 DOMAIN-CONTAINING PROTEIN"/>
    <property type="match status" value="1"/>
</dbReference>
<organism evidence="5 6">
    <name type="scientific">Promicromonospora iranensis</name>
    <dbReference type="NCBI Taxonomy" id="1105144"/>
    <lineage>
        <taxon>Bacteria</taxon>
        <taxon>Bacillati</taxon>
        <taxon>Actinomycetota</taxon>
        <taxon>Actinomycetes</taxon>
        <taxon>Micrococcales</taxon>
        <taxon>Promicromonosporaceae</taxon>
        <taxon>Promicromonospora</taxon>
    </lineage>
</organism>
<name>A0ABU2CR62_9MICO</name>
<evidence type="ECO:0000313" key="6">
    <source>
        <dbReference type="Proteomes" id="UP001183585"/>
    </source>
</evidence>
<dbReference type="InterPro" id="IPR050879">
    <property type="entry name" value="Acyltransferase_3"/>
</dbReference>
<sequence>MAQATTAVDRTTGPSPEPHGPGIDTTPGAPGAGHAFRTDINGLRAVAVLAVVVFHAGITIPGGFTGVDVFYVISGYLISSLLLREVDRSGSVDLVEFWTRRMRRLVPALALVVAVTLLASVLVLSPLVWGRLAWHGASAMLFVSNLLFPYQGQNYFSDAVTPSPYLHTWSLGIEEQFYIFWPLLILLAVAVARRTRVPARRMLQLLFAGTFVVSLATSVWLTATAPDWAFYVLPTRAWEFAGAALVATLPWGRLAEVSRLRPRLLRALLGTAGFVLLALSFALVRETDPFPGTVALLPVGGTLLVLAAGSIPAAGTWVDRVLGLPALQRIGDVSYSWYLWHWPFVVLTTAAVQDDAIWIKVLATLAALGAAVATYRWVENPIRFSGAMRSWRRTAAVTVTIGLAVGTLTVGTRVATGIVLDQEPYATAVEASAEPEPYGCAETTETTSGVKVCLLGDVSATTTVLLLGDSHAMHWIPAFDAAATDAGLRLAVRWRHGCPVAQVDVQQPSERGSCAEFQSESLRIVDELRPDAVVVSQAQIYADRMQHADGSRMTDDEVSSTWESANETLFARLTAVTPDVVAVKDNPRIDVDPLECLTRPLAGLGDCSMPRAEADRSNGDLPGISARVWTKYGVPTWDGVWSETCDANTCFVGDIDHPVYRDYHHLSVDYVLTRVRSVEQMLQATVRGTPSSTVG</sequence>
<reference evidence="5 6" key="1">
    <citation type="submission" date="2023-07" db="EMBL/GenBank/DDBJ databases">
        <title>Sequencing the genomes of 1000 actinobacteria strains.</title>
        <authorList>
            <person name="Klenk H.-P."/>
        </authorList>
    </citation>
    <scope>NUCLEOTIDE SEQUENCE [LARGE SCALE GENOMIC DNA]</scope>
    <source>
        <strain evidence="5 6">DSM 45554</strain>
    </source>
</reference>
<keyword evidence="2" id="KW-0472">Membrane</keyword>
<dbReference type="Pfam" id="PF19040">
    <property type="entry name" value="SGNH"/>
    <property type="match status" value="1"/>
</dbReference>
<dbReference type="Proteomes" id="UP001183585">
    <property type="component" value="Unassembled WGS sequence"/>
</dbReference>
<dbReference type="InterPro" id="IPR043968">
    <property type="entry name" value="SGNH"/>
</dbReference>
<feature type="compositionally biased region" description="Polar residues" evidence="1">
    <location>
        <begin position="1"/>
        <end position="14"/>
    </location>
</feature>
<feature type="transmembrane region" description="Helical" evidence="2">
    <location>
        <begin position="176"/>
        <end position="193"/>
    </location>
</feature>
<dbReference type="PANTHER" id="PTHR23028">
    <property type="entry name" value="ACETYLTRANSFERASE"/>
    <property type="match status" value="1"/>
</dbReference>
<feature type="transmembrane region" description="Helical" evidence="2">
    <location>
        <begin position="229"/>
        <end position="252"/>
    </location>
</feature>
<protein>
    <submittedName>
        <fullName evidence="5">Peptidoglycan/LPS O-acetylase OafA/YrhL</fullName>
    </submittedName>
</protein>
<evidence type="ECO:0000256" key="1">
    <source>
        <dbReference type="SAM" id="MobiDB-lite"/>
    </source>
</evidence>
<keyword evidence="6" id="KW-1185">Reference proteome</keyword>
<feature type="transmembrane region" description="Helical" evidence="2">
    <location>
        <begin position="205"/>
        <end position="223"/>
    </location>
</feature>
<feature type="domain" description="SGNH" evidence="4">
    <location>
        <begin position="440"/>
        <end position="668"/>
    </location>
</feature>
<accession>A0ABU2CR62</accession>
<evidence type="ECO:0000259" key="4">
    <source>
        <dbReference type="Pfam" id="PF19040"/>
    </source>
</evidence>
<feature type="region of interest" description="Disordered" evidence="1">
    <location>
        <begin position="1"/>
        <end position="28"/>
    </location>
</feature>
<proteinExistence type="predicted"/>